<dbReference type="GO" id="GO:0005886">
    <property type="term" value="C:plasma membrane"/>
    <property type="evidence" value="ECO:0007669"/>
    <property type="project" value="UniProtKB-SubCell"/>
</dbReference>
<comment type="caution">
    <text evidence="8">The sequence shown here is derived from an EMBL/GenBank/DDBJ whole genome shotgun (WGS) entry which is preliminary data.</text>
</comment>
<protein>
    <submittedName>
        <fullName evidence="8">Biopolymer transporter ExbD</fullName>
    </submittedName>
</protein>
<evidence type="ECO:0000313" key="9">
    <source>
        <dbReference type="Proteomes" id="UP000609064"/>
    </source>
</evidence>
<dbReference type="Proteomes" id="UP000609064">
    <property type="component" value="Unassembled WGS sequence"/>
</dbReference>
<gene>
    <name evidence="8" type="primary">exbD1</name>
    <name evidence="8" type="ORF">GCM10011514_24890</name>
</gene>
<keyword evidence="9" id="KW-1185">Reference proteome</keyword>
<comment type="similarity">
    <text evidence="2 7">Belongs to the ExbD/TolR family.</text>
</comment>
<evidence type="ECO:0000256" key="3">
    <source>
        <dbReference type="ARBA" id="ARBA00022475"/>
    </source>
</evidence>
<name>A0A916YTR6_9BACT</name>
<organism evidence="8 9">
    <name type="scientific">Emticicia aquatilis</name>
    <dbReference type="NCBI Taxonomy" id="1537369"/>
    <lineage>
        <taxon>Bacteria</taxon>
        <taxon>Pseudomonadati</taxon>
        <taxon>Bacteroidota</taxon>
        <taxon>Cytophagia</taxon>
        <taxon>Cytophagales</taxon>
        <taxon>Leadbetterellaceae</taxon>
        <taxon>Emticicia</taxon>
    </lineage>
</organism>
<proteinExistence type="inferred from homology"/>
<accession>A0A916YTR6</accession>
<keyword evidence="3" id="KW-1003">Cell membrane</keyword>
<evidence type="ECO:0000313" key="8">
    <source>
        <dbReference type="EMBL" id="GGD59938.1"/>
    </source>
</evidence>
<keyword evidence="4 7" id="KW-0812">Transmembrane</keyword>
<evidence type="ECO:0000256" key="1">
    <source>
        <dbReference type="ARBA" id="ARBA00004162"/>
    </source>
</evidence>
<evidence type="ECO:0000256" key="7">
    <source>
        <dbReference type="RuleBase" id="RU003879"/>
    </source>
</evidence>
<evidence type="ECO:0000256" key="5">
    <source>
        <dbReference type="ARBA" id="ARBA00022989"/>
    </source>
</evidence>
<dbReference type="AlphaFoldDB" id="A0A916YTR6"/>
<keyword evidence="7" id="KW-0653">Protein transport</keyword>
<dbReference type="RefSeq" id="WP_188766411.1">
    <property type="nucleotide sequence ID" value="NZ_BMKK01000004.1"/>
</dbReference>
<dbReference type="PANTHER" id="PTHR30558">
    <property type="entry name" value="EXBD MEMBRANE COMPONENT OF PMF-DRIVEN MACROMOLECULE IMPORT SYSTEM"/>
    <property type="match status" value="1"/>
</dbReference>
<sequence>MPAVKPKRKSPVMDMTAMCDVAFLLLSFFIMTTQFKGQESVTIDTPSSISQTKIPETGVATISIDPKGKYYFGIADAKQRGELLQRMAQKYGVSVSTTDLKSFEKLSDFGISIAGLKQYLNLPPEDQLNVVMAGIPNDSTKSELGDWVSTYLLEVNPSAKLAIRGDAATNYPAIKQVLNELGKRDINKFQLITGVENAPN</sequence>
<reference evidence="8" key="1">
    <citation type="journal article" date="2014" name="Int. J. Syst. Evol. Microbiol.">
        <title>Complete genome sequence of Corynebacterium casei LMG S-19264T (=DSM 44701T), isolated from a smear-ripened cheese.</title>
        <authorList>
            <consortium name="US DOE Joint Genome Institute (JGI-PGF)"/>
            <person name="Walter F."/>
            <person name="Albersmeier A."/>
            <person name="Kalinowski J."/>
            <person name="Ruckert C."/>
        </authorList>
    </citation>
    <scope>NUCLEOTIDE SEQUENCE</scope>
    <source>
        <strain evidence="8">CGMCC 1.15958</strain>
    </source>
</reference>
<dbReference type="GO" id="GO:0022857">
    <property type="term" value="F:transmembrane transporter activity"/>
    <property type="evidence" value="ECO:0007669"/>
    <property type="project" value="InterPro"/>
</dbReference>
<evidence type="ECO:0000256" key="2">
    <source>
        <dbReference type="ARBA" id="ARBA00005811"/>
    </source>
</evidence>
<keyword evidence="5" id="KW-1133">Transmembrane helix</keyword>
<keyword evidence="7" id="KW-0813">Transport</keyword>
<evidence type="ECO:0000256" key="4">
    <source>
        <dbReference type="ARBA" id="ARBA00022692"/>
    </source>
</evidence>
<dbReference type="EMBL" id="BMKK01000004">
    <property type="protein sequence ID" value="GGD59938.1"/>
    <property type="molecule type" value="Genomic_DNA"/>
</dbReference>
<dbReference type="Pfam" id="PF02472">
    <property type="entry name" value="ExbD"/>
    <property type="match status" value="1"/>
</dbReference>
<dbReference type="GO" id="GO:0015031">
    <property type="term" value="P:protein transport"/>
    <property type="evidence" value="ECO:0007669"/>
    <property type="project" value="UniProtKB-KW"/>
</dbReference>
<reference evidence="8" key="2">
    <citation type="submission" date="2020-09" db="EMBL/GenBank/DDBJ databases">
        <authorList>
            <person name="Sun Q."/>
            <person name="Zhou Y."/>
        </authorList>
    </citation>
    <scope>NUCLEOTIDE SEQUENCE</scope>
    <source>
        <strain evidence="8">CGMCC 1.15958</strain>
    </source>
</reference>
<evidence type="ECO:0000256" key="6">
    <source>
        <dbReference type="ARBA" id="ARBA00023136"/>
    </source>
</evidence>
<dbReference type="PANTHER" id="PTHR30558:SF3">
    <property type="entry name" value="BIOPOLYMER TRANSPORT PROTEIN EXBD-RELATED"/>
    <property type="match status" value="1"/>
</dbReference>
<dbReference type="InterPro" id="IPR003400">
    <property type="entry name" value="ExbD"/>
</dbReference>
<keyword evidence="6" id="KW-0472">Membrane</keyword>
<comment type="subcellular location">
    <subcellularLocation>
        <location evidence="1">Cell membrane</location>
        <topology evidence="1">Single-pass membrane protein</topology>
    </subcellularLocation>
    <subcellularLocation>
        <location evidence="7">Cell membrane</location>
        <topology evidence="7">Single-pass type II membrane protein</topology>
    </subcellularLocation>
</comment>